<sequence length="86" mass="9629">MGGANFVRVVDVLRLLYDLPQRDCYPGLTKGIMAGASAACSLALAGINITPLFLVPYIRERLPSKQVSSWWKMRRTTRTWTNSART</sequence>
<dbReference type="EMBL" id="JAENGZ010000745">
    <property type="protein sequence ID" value="KAG6954459.1"/>
    <property type="molecule type" value="Genomic_DNA"/>
</dbReference>
<evidence type="ECO:0000256" key="1">
    <source>
        <dbReference type="SAM" id="Phobius"/>
    </source>
</evidence>
<keyword evidence="1" id="KW-0472">Membrane</keyword>
<reference evidence="2" key="1">
    <citation type="submission" date="2021-01" db="EMBL/GenBank/DDBJ databases">
        <title>Phytophthora aleatoria, a newly-described species from Pinus radiata is distinct from Phytophthora cactorum isolates based on comparative genomics.</title>
        <authorList>
            <person name="Mcdougal R."/>
            <person name="Panda P."/>
            <person name="Williams N."/>
            <person name="Studholme D.J."/>
        </authorList>
    </citation>
    <scope>NUCLEOTIDE SEQUENCE</scope>
    <source>
        <strain evidence="2">NZFS 3830</strain>
    </source>
</reference>
<protein>
    <submittedName>
        <fullName evidence="2">Uncharacterized protein</fullName>
    </submittedName>
</protein>
<proteinExistence type="predicted"/>
<comment type="caution">
    <text evidence="2">The sequence shown here is derived from an EMBL/GenBank/DDBJ whole genome shotgun (WGS) entry which is preliminary data.</text>
</comment>
<accession>A0A8T1U5H8</accession>
<dbReference type="AlphaFoldDB" id="A0A8T1U5H8"/>
<organism evidence="2 3">
    <name type="scientific">Phytophthora cactorum</name>
    <dbReference type="NCBI Taxonomy" id="29920"/>
    <lineage>
        <taxon>Eukaryota</taxon>
        <taxon>Sar</taxon>
        <taxon>Stramenopiles</taxon>
        <taxon>Oomycota</taxon>
        <taxon>Peronosporomycetes</taxon>
        <taxon>Peronosporales</taxon>
        <taxon>Peronosporaceae</taxon>
        <taxon>Phytophthora</taxon>
    </lineage>
</organism>
<evidence type="ECO:0000313" key="2">
    <source>
        <dbReference type="EMBL" id="KAG6954459.1"/>
    </source>
</evidence>
<dbReference type="Proteomes" id="UP000688947">
    <property type="component" value="Unassembled WGS sequence"/>
</dbReference>
<evidence type="ECO:0000313" key="3">
    <source>
        <dbReference type="Proteomes" id="UP000688947"/>
    </source>
</evidence>
<keyword evidence="1" id="KW-0812">Transmembrane</keyword>
<gene>
    <name evidence="2" type="ORF">JG687_00011812</name>
</gene>
<keyword evidence="1" id="KW-1133">Transmembrane helix</keyword>
<feature type="transmembrane region" description="Helical" evidence="1">
    <location>
        <begin position="32"/>
        <end position="55"/>
    </location>
</feature>
<name>A0A8T1U5H8_9STRA</name>